<dbReference type="EMBL" id="MJBI02000001">
    <property type="protein sequence ID" value="RAI82668.1"/>
    <property type="molecule type" value="Genomic_DNA"/>
</dbReference>
<protein>
    <submittedName>
        <fullName evidence="2">N-acetyltransferase</fullName>
    </submittedName>
</protein>
<comment type="caution">
    <text evidence="2">The sequence shown here is derived from an EMBL/GenBank/DDBJ whole genome shotgun (WGS) entry which is preliminary data.</text>
</comment>
<accession>A0A2G5NUJ6</accession>
<dbReference type="PANTHER" id="PTHR43617">
    <property type="entry name" value="L-AMINO ACID N-ACETYLTRANSFERASE"/>
    <property type="match status" value="1"/>
</dbReference>
<dbReference type="SUPFAM" id="SSF55729">
    <property type="entry name" value="Acyl-CoA N-acyltransferases (Nat)"/>
    <property type="match status" value="1"/>
</dbReference>
<dbReference type="RefSeq" id="WP_099577980.1">
    <property type="nucleotide sequence ID" value="NZ_MJBI02000001.1"/>
</dbReference>
<feature type="domain" description="N-acetyltransferase" evidence="1">
    <location>
        <begin position="3"/>
        <end position="164"/>
    </location>
</feature>
<proteinExistence type="predicted"/>
<dbReference type="Pfam" id="PF00583">
    <property type="entry name" value="Acetyltransf_1"/>
    <property type="match status" value="1"/>
</dbReference>
<keyword evidence="3" id="KW-1185">Reference proteome</keyword>
<dbReference type="AlphaFoldDB" id="A0A2G5NUJ6"/>
<organism evidence="2 3">
    <name type="scientific">Macrococcoides goetzii</name>
    <dbReference type="NCBI Taxonomy" id="1891097"/>
    <lineage>
        <taxon>Bacteria</taxon>
        <taxon>Bacillati</taxon>
        <taxon>Bacillota</taxon>
        <taxon>Bacilli</taxon>
        <taxon>Bacillales</taxon>
        <taxon>Staphylococcaceae</taxon>
        <taxon>Macrococcoides</taxon>
    </lineage>
</organism>
<sequence>MTYYIRKATYDDIAEIQEVAKVSWHETYEGIIPADIQNKFLNESYNEEMLKKRIDKSILLVATYDNNIVGFVNLSYLLEGNKSLLMAIYILKAYQGKRIGSKLLSEARSYIDTNTKEVTFEVEVEKENTSAIQFYQSKNFVINEEYVDYFYDYPLQTVKMTMRL</sequence>
<dbReference type="PANTHER" id="PTHR43617:SF22">
    <property type="entry name" value="L-AMINO ACID N-ACETYLTRANSFERASE AAAT"/>
    <property type="match status" value="1"/>
</dbReference>
<dbReference type="InterPro" id="IPR000182">
    <property type="entry name" value="GNAT_dom"/>
</dbReference>
<dbReference type="PROSITE" id="PS51186">
    <property type="entry name" value="GNAT"/>
    <property type="match status" value="1"/>
</dbReference>
<dbReference type="Proteomes" id="UP000229523">
    <property type="component" value="Unassembled WGS sequence"/>
</dbReference>
<evidence type="ECO:0000313" key="3">
    <source>
        <dbReference type="Proteomes" id="UP000229523"/>
    </source>
</evidence>
<dbReference type="CDD" id="cd04301">
    <property type="entry name" value="NAT_SF"/>
    <property type="match status" value="1"/>
</dbReference>
<evidence type="ECO:0000313" key="2">
    <source>
        <dbReference type="EMBL" id="RAI82668.1"/>
    </source>
</evidence>
<dbReference type="GO" id="GO:0016747">
    <property type="term" value="F:acyltransferase activity, transferring groups other than amino-acyl groups"/>
    <property type="evidence" value="ECO:0007669"/>
    <property type="project" value="InterPro"/>
</dbReference>
<evidence type="ECO:0000259" key="1">
    <source>
        <dbReference type="PROSITE" id="PS51186"/>
    </source>
</evidence>
<name>A0A2G5NUJ6_9STAP</name>
<dbReference type="InterPro" id="IPR050276">
    <property type="entry name" value="MshD_Acetyltransferase"/>
</dbReference>
<dbReference type="InterPro" id="IPR016181">
    <property type="entry name" value="Acyl_CoA_acyltransferase"/>
</dbReference>
<gene>
    <name evidence="2" type="ORF">BFS35_002995</name>
</gene>
<reference evidence="2 3" key="1">
    <citation type="journal article" date="2018" name="Front. Microbiol.">
        <title>Description and Comparative Genomics of Macrococcus caseolyticus subsp. hominis subsp. nov., Macrococcus goetzii sp. nov., Macrococcus epidermidis sp. nov., and Macrococcus bohemicus sp. nov., Novel Macrococci From Human Clinical Material With Virulence Potential and Suspected Uptake of Foreign DNA by Natural Transformation.</title>
        <authorList>
            <person name="Maslanova I."/>
            <person name="Wertheimer Z."/>
            <person name="Sedlacek I."/>
            <person name="Svec P."/>
            <person name="Indrakova A."/>
            <person name="Kovarovic V."/>
            <person name="Schumann P."/>
            <person name="Sproer C."/>
            <person name="Kralova S."/>
            <person name="Sedo O."/>
            <person name="Kristofova L."/>
            <person name="Vrbovska V."/>
            <person name="Fuzik T."/>
            <person name="Petras P."/>
            <person name="Zdrahal Z."/>
            <person name="Ruzickova V."/>
            <person name="Doskar J."/>
            <person name="Pantucek R."/>
        </authorList>
    </citation>
    <scope>NUCLEOTIDE SEQUENCE [LARGE SCALE GENOMIC DNA]</scope>
    <source>
        <strain evidence="2 3">CCM 4927</strain>
    </source>
</reference>
<dbReference type="Gene3D" id="3.40.630.30">
    <property type="match status" value="1"/>
</dbReference>